<sequence length="113" mass="12646">MPSFLNPEDMPDIAGLDCPRDFYVVCEEPVMICGMRKPPSGFDWENLYSHGVSCVIRLNERECDDYDPSPLKIVYSDQLEDLIHGGPPMESNNEYGKISAAVESAIECIENGE</sequence>
<reference evidence="1" key="1">
    <citation type="submission" date="2018-05" db="EMBL/GenBank/DDBJ databases">
        <authorList>
            <person name="Lanie J.A."/>
            <person name="Ng W.-L."/>
            <person name="Kazmierczak K.M."/>
            <person name="Andrzejewski T.M."/>
            <person name="Davidsen T.M."/>
            <person name="Wayne K.J."/>
            <person name="Tettelin H."/>
            <person name="Glass J.I."/>
            <person name="Rusch D."/>
            <person name="Podicherti R."/>
            <person name="Tsui H.-C.T."/>
            <person name="Winkler M.E."/>
        </authorList>
    </citation>
    <scope>NUCLEOTIDE SEQUENCE</scope>
</reference>
<dbReference type="AlphaFoldDB" id="A0A382RTG7"/>
<proteinExistence type="predicted"/>
<protein>
    <submittedName>
        <fullName evidence="1">Uncharacterized protein</fullName>
    </submittedName>
</protein>
<dbReference type="EMBL" id="UINC01123461">
    <property type="protein sequence ID" value="SVC99951.1"/>
    <property type="molecule type" value="Genomic_DNA"/>
</dbReference>
<evidence type="ECO:0000313" key="1">
    <source>
        <dbReference type="EMBL" id="SVC99951.1"/>
    </source>
</evidence>
<accession>A0A382RTG7</accession>
<name>A0A382RTG7_9ZZZZ</name>
<feature type="non-terminal residue" evidence="1">
    <location>
        <position position="113"/>
    </location>
</feature>
<organism evidence="1">
    <name type="scientific">marine metagenome</name>
    <dbReference type="NCBI Taxonomy" id="408172"/>
    <lineage>
        <taxon>unclassified sequences</taxon>
        <taxon>metagenomes</taxon>
        <taxon>ecological metagenomes</taxon>
    </lineage>
</organism>
<gene>
    <name evidence="1" type="ORF">METZ01_LOCUS352805</name>
</gene>